<dbReference type="InterPro" id="IPR008651">
    <property type="entry name" value="Uncharacterised_HicB"/>
</dbReference>
<dbReference type="RefSeq" id="WP_035288882.1">
    <property type="nucleotide sequence ID" value="NZ_AYXG01000228.1"/>
</dbReference>
<accession>W7IQH4</accession>
<evidence type="ECO:0000313" key="2">
    <source>
        <dbReference type="EMBL" id="EWC58786.1"/>
    </source>
</evidence>
<feature type="region of interest" description="Disordered" evidence="1">
    <location>
        <begin position="81"/>
        <end position="110"/>
    </location>
</feature>
<feature type="region of interest" description="Disordered" evidence="1">
    <location>
        <begin position="148"/>
        <end position="186"/>
    </location>
</feature>
<dbReference type="SUPFAM" id="SSF47598">
    <property type="entry name" value="Ribbon-helix-helix"/>
    <property type="match status" value="1"/>
</dbReference>
<dbReference type="eggNOG" id="COG4226">
    <property type="taxonomic scope" value="Bacteria"/>
</dbReference>
<dbReference type="InterPro" id="IPR010985">
    <property type="entry name" value="Ribbon_hlx_hlx"/>
</dbReference>
<protein>
    <recommendedName>
        <fullName evidence="4">HicB family protein</fullName>
    </recommendedName>
</protein>
<dbReference type="Pfam" id="PF05534">
    <property type="entry name" value="HicB"/>
    <property type="match status" value="1"/>
</dbReference>
<evidence type="ECO:0000313" key="3">
    <source>
        <dbReference type="Proteomes" id="UP000019277"/>
    </source>
</evidence>
<dbReference type="EMBL" id="AYXG01000228">
    <property type="protein sequence ID" value="EWC58786.1"/>
    <property type="molecule type" value="Genomic_DNA"/>
</dbReference>
<evidence type="ECO:0000256" key="1">
    <source>
        <dbReference type="SAM" id="MobiDB-lite"/>
    </source>
</evidence>
<name>W7IQH4_9PSEU</name>
<gene>
    <name evidence="2" type="ORF">UO65_5903</name>
</gene>
<dbReference type="PATRIC" id="fig|909613.9.peg.5904"/>
<keyword evidence="3" id="KW-1185">Reference proteome</keyword>
<evidence type="ECO:0008006" key="4">
    <source>
        <dbReference type="Google" id="ProtNLM"/>
    </source>
</evidence>
<reference evidence="2 3" key="1">
    <citation type="journal article" date="2014" name="Genome Announc.">
        <title>Draft Genome Sequence of the Antitrypanosomally Active Sponge-Associated Bacterium Actinokineospora sp. Strain EG49.</title>
        <authorList>
            <person name="Harjes J."/>
            <person name="Ryu T."/>
            <person name="Abdelmohsen U.R."/>
            <person name="Moitinho-Silva L."/>
            <person name="Horn H."/>
            <person name="Ravasi T."/>
            <person name="Hentschel U."/>
        </authorList>
    </citation>
    <scope>NUCLEOTIDE SEQUENCE [LARGE SCALE GENOMIC DNA]</scope>
    <source>
        <strain evidence="2 3">EG49</strain>
    </source>
</reference>
<dbReference type="Proteomes" id="UP000019277">
    <property type="component" value="Unassembled WGS sequence"/>
</dbReference>
<organism evidence="2 3">
    <name type="scientific">Actinokineospora spheciospongiae</name>
    <dbReference type="NCBI Taxonomy" id="909613"/>
    <lineage>
        <taxon>Bacteria</taxon>
        <taxon>Bacillati</taxon>
        <taxon>Actinomycetota</taxon>
        <taxon>Actinomycetes</taxon>
        <taxon>Pseudonocardiales</taxon>
        <taxon>Pseudonocardiaceae</taxon>
        <taxon>Actinokineospora</taxon>
    </lineage>
</organism>
<dbReference type="GO" id="GO:0006355">
    <property type="term" value="P:regulation of DNA-templated transcription"/>
    <property type="evidence" value="ECO:0007669"/>
    <property type="project" value="InterPro"/>
</dbReference>
<comment type="caution">
    <text evidence="2">The sequence shown here is derived from an EMBL/GenBank/DDBJ whole genome shotgun (WGS) entry which is preliminary data.</text>
</comment>
<dbReference type="OrthoDB" id="5193907at2"/>
<dbReference type="AlphaFoldDB" id="W7IQH4"/>
<proteinExistence type="predicted"/>
<sequence>MDLSPYITALRDDLTTTASAGDETTRRAAAVLAAAVEPAARLAIMNALADLAAEVTAELPDHVVEVRLDGRDVRVAVTGTAKSTAGQAGPEQPRAEEVPPTPPFSGAAGDMSRMTLRLFEELKGRAEQAASTQGVSLNTFVQQALQGALSGKGRGWHSHPSGTPAAEKPDSDDGEGGSRVRGWYAG</sequence>
<dbReference type="STRING" id="909613.UO65_5903"/>